<dbReference type="EMBL" id="PJCP01000003">
    <property type="protein sequence ID" value="PLV25309.1"/>
    <property type="molecule type" value="Genomic_DNA"/>
</dbReference>
<keyword evidence="2" id="KW-1185">Reference proteome</keyword>
<sequence length="68" mass="7629">MLITQHHAISGLDLLKAQRTGQLCREIRGGGVRLRWRLDGFRARQYLTNEWAVGIIGLTGDKFVNGHG</sequence>
<dbReference type="Proteomes" id="UP000234839">
    <property type="component" value="Unassembled WGS sequence"/>
</dbReference>
<organism evidence="1 2">
    <name type="scientific">Pseudomonas guariconensis</name>
    <dbReference type="NCBI Taxonomy" id="1288410"/>
    <lineage>
        <taxon>Bacteria</taxon>
        <taxon>Pseudomonadati</taxon>
        <taxon>Pseudomonadota</taxon>
        <taxon>Gammaproteobacteria</taxon>
        <taxon>Pseudomonadales</taxon>
        <taxon>Pseudomonadaceae</taxon>
        <taxon>Pseudomonas</taxon>
    </lineage>
</organism>
<evidence type="ECO:0000313" key="2">
    <source>
        <dbReference type="Proteomes" id="UP000234839"/>
    </source>
</evidence>
<reference evidence="1 2" key="1">
    <citation type="submission" date="2017-12" db="EMBL/GenBank/DDBJ databases">
        <title>Detection of the carbapenemase gene blaVIM-5 in members of the Pseudomonas putida group isolated from polluted Nigerian wetlands.</title>
        <authorList>
            <person name="Adelowo O."/>
            <person name="Vollmers J."/>
            <person name="Maeusezahl I."/>
            <person name="Kaster A.-K."/>
            <person name="Mueller J.A."/>
        </authorList>
    </citation>
    <scope>NUCLEOTIDE SEQUENCE [LARGE SCALE GENOMIC DNA]</scope>
    <source>
        <strain evidence="1 2">MR119</strain>
    </source>
</reference>
<proteinExistence type="predicted"/>
<evidence type="ECO:0000313" key="1">
    <source>
        <dbReference type="EMBL" id="PLV25309.1"/>
    </source>
</evidence>
<accession>A0ABX4UP80</accession>
<name>A0ABX4UP80_9PSED</name>
<comment type="caution">
    <text evidence="1">The sequence shown here is derived from an EMBL/GenBank/DDBJ whole genome shotgun (WGS) entry which is preliminary data.</text>
</comment>
<gene>
    <name evidence="1" type="ORF">CXG53_05965</name>
</gene>
<protein>
    <submittedName>
        <fullName evidence="1">Uncharacterized protein</fullName>
    </submittedName>
</protein>